<evidence type="ECO:0000259" key="2">
    <source>
        <dbReference type="PROSITE" id="PS50011"/>
    </source>
</evidence>
<gene>
    <name evidence="3" type="ORF">VP1G_10592</name>
</gene>
<evidence type="ECO:0000313" key="4">
    <source>
        <dbReference type="Proteomes" id="UP000078576"/>
    </source>
</evidence>
<dbReference type="OrthoDB" id="4062651at2759"/>
<dbReference type="Gene3D" id="3.30.200.20">
    <property type="entry name" value="Phosphorylase Kinase, domain 1"/>
    <property type="match status" value="1"/>
</dbReference>
<dbReference type="Pfam" id="PF00069">
    <property type="entry name" value="Pkinase"/>
    <property type="match status" value="1"/>
</dbReference>
<dbReference type="PANTHER" id="PTHR24359">
    <property type="entry name" value="SERINE/THREONINE-PROTEIN KINASE SBK1"/>
    <property type="match status" value="1"/>
</dbReference>
<feature type="region of interest" description="Disordered" evidence="1">
    <location>
        <begin position="349"/>
        <end position="374"/>
    </location>
</feature>
<feature type="domain" description="Protein kinase" evidence="2">
    <location>
        <begin position="212"/>
        <end position="568"/>
    </location>
</feature>
<dbReference type="PROSITE" id="PS50011">
    <property type="entry name" value="PROTEIN_KINASE_DOM"/>
    <property type="match status" value="1"/>
</dbReference>
<dbReference type="Gene3D" id="1.10.510.10">
    <property type="entry name" value="Transferase(Phosphotransferase) domain 1"/>
    <property type="match status" value="1"/>
</dbReference>
<dbReference type="PANTHER" id="PTHR24359:SF37">
    <property type="entry name" value="PROTEIN KINASE DOMAIN-CONTAINING PROTEIN"/>
    <property type="match status" value="1"/>
</dbReference>
<dbReference type="SMART" id="SM00220">
    <property type="entry name" value="S_TKc"/>
    <property type="match status" value="1"/>
</dbReference>
<organism evidence="3 4">
    <name type="scientific">Cytospora mali</name>
    <name type="common">Apple Valsa canker fungus</name>
    <name type="synonym">Valsa mali</name>
    <dbReference type="NCBI Taxonomy" id="578113"/>
    <lineage>
        <taxon>Eukaryota</taxon>
        <taxon>Fungi</taxon>
        <taxon>Dikarya</taxon>
        <taxon>Ascomycota</taxon>
        <taxon>Pezizomycotina</taxon>
        <taxon>Sordariomycetes</taxon>
        <taxon>Sordariomycetidae</taxon>
        <taxon>Diaporthales</taxon>
        <taxon>Cytosporaceae</taxon>
        <taxon>Cytospora</taxon>
    </lineage>
</organism>
<keyword evidence="4" id="KW-1185">Reference proteome</keyword>
<dbReference type="EMBL" id="KN714669">
    <property type="protein sequence ID" value="KUI53533.1"/>
    <property type="molecule type" value="Genomic_DNA"/>
</dbReference>
<dbReference type="InterPro" id="IPR011009">
    <property type="entry name" value="Kinase-like_dom_sf"/>
</dbReference>
<accession>A0A194UPG2</accession>
<dbReference type="CDD" id="cd00180">
    <property type="entry name" value="PKc"/>
    <property type="match status" value="1"/>
</dbReference>
<evidence type="ECO:0000313" key="3">
    <source>
        <dbReference type="EMBL" id="KUI53533.1"/>
    </source>
</evidence>
<dbReference type="AlphaFoldDB" id="A0A194UPG2"/>
<protein>
    <recommendedName>
        <fullName evidence="2">Protein kinase domain-containing protein</fullName>
    </recommendedName>
</protein>
<dbReference type="InterPro" id="IPR000719">
    <property type="entry name" value="Prot_kinase_dom"/>
</dbReference>
<feature type="compositionally biased region" description="Polar residues" evidence="1">
    <location>
        <begin position="351"/>
        <end position="365"/>
    </location>
</feature>
<reference evidence="4" key="1">
    <citation type="submission" date="2014-12" db="EMBL/GenBank/DDBJ databases">
        <title>Genome Sequence of Valsa Canker Pathogens Uncovers a Specific Adaption of Colonization on Woody Bark.</title>
        <authorList>
            <person name="Yin Z."/>
            <person name="Liu H."/>
            <person name="Gao X."/>
            <person name="Li Z."/>
            <person name="Song N."/>
            <person name="Ke X."/>
            <person name="Dai Q."/>
            <person name="Wu Y."/>
            <person name="Sun Y."/>
            <person name="Xu J.-R."/>
            <person name="Kang Z.K."/>
            <person name="Wang L."/>
            <person name="Huang L."/>
        </authorList>
    </citation>
    <scope>NUCLEOTIDE SEQUENCE [LARGE SCALE GENOMIC DNA]</scope>
    <source>
        <strain evidence="4">SXYL134</strain>
    </source>
</reference>
<dbReference type="Proteomes" id="UP000078576">
    <property type="component" value="Unassembled WGS sequence"/>
</dbReference>
<proteinExistence type="predicted"/>
<evidence type="ECO:0000256" key="1">
    <source>
        <dbReference type="SAM" id="MobiDB-lite"/>
    </source>
</evidence>
<dbReference type="GO" id="GO:0004674">
    <property type="term" value="F:protein serine/threonine kinase activity"/>
    <property type="evidence" value="ECO:0007669"/>
    <property type="project" value="TreeGrafter"/>
</dbReference>
<dbReference type="SUPFAM" id="SSF56112">
    <property type="entry name" value="Protein kinase-like (PK-like)"/>
    <property type="match status" value="1"/>
</dbReference>
<dbReference type="GO" id="GO:0005524">
    <property type="term" value="F:ATP binding"/>
    <property type="evidence" value="ECO:0007669"/>
    <property type="project" value="InterPro"/>
</dbReference>
<name>A0A194UPG2_CYTMA</name>
<sequence length="619" mass="72193">MHPRYFVRAEFPPPPSLSPHDDIQIPLQDRLLEILRKIPGHEEKKGIFPEKQLVALITEEHTKKELQSCLKHASAVETEEIARKICGTTPEHGTQLPRFKKIFTILVLCETPQAILPFMEEGVSDHDLPLRKIITAEGSPNIFNLARKGDPSQLKCFDGWTSTSVWRFEEWQWTTMAPFFYHGRRKDVKHFILQDQVPLPFNTDSRFGSRELPYQRLEFEGGFSKVFKVNIHPEHHDFYKAGDHQRDFAIKCLLSRDREEFKREADTLMKFSGDSHKHLISLFATYEQFGKFYLIFPWAEAHLQSYWKQNPEPASNYEAVHWLAEQCSGIADALKQIHRYETGIIKRRTGSYPTGTHAQDQKGNQPPQPLFGRHGDIKPENVLWFRDSSKENDRDVLKISDFGLAEFTTRHSQCYKRNTQIAHSTSYRPPECDLEGAVVGPSYDIWTLGCLYLELITWQLGGWDLLQNFRERRKLHDHMRHHRPTDTFFEIFILDLHAHQACTEYFHKFLNLISQEMLLVKSPNPSERCRVGIEQVSSRLFSMLVELRNHTDYASKPSPWHMRKDEYKGLVEAVETEVAMLPGEILRFKKLRVHRGKTLPRGRLFTSREASDSGMVMCR</sequence>